<name>A0ABN3VIS7_9PSEU</name>
<dbReference type="Proteomes" id="UP001500979">
    <property type="component" value="Unassembled WGS sequence"/>
</dbReference>
<dbReference type="RefSeq" id="WP_344681822.1">
    <property type="nucleotide sequence ID" value="NZ_BAAAUX010000016.1"/>
</dbReference>
<accession>A0ABN3VIS7</accession>
<reference evidence="1 2" key="1">
    <citation type="journal article" date="2019" name="Int. J. Syst. Evol. Microbiol.">
        <title>The Global Catalogue of Microorganisms (GCM) 10K type strain sequencing project: providing services to taxonomists for standard genome sequencing and annotation.</title>
        <authorList>
            <consortium name="The Broad Institute Genomics Platform"/>
            <consortium name="The Broad Institute Genome Sequencing Center for Infectious Disease"/>
            <person name="Wu L."/>
            <person name="Ma J."/>
        </authorList>
    </citation>
    <scope>NUCLEOTIDE SEQUENCE [LARGE SCALE GENOMIC DNA]</scope>
    <source>
        <strain evidence="1 2">JCM 9383</strain>
    </source>
</reference>
<sequence>MAQDRGGPTELAAYRLDQDRYTCDVTAKAGQGPATVTASPVPVDIDIAALRL</sequence>
<evidence type="ECO:0000313" key="2">
    <source>
        <dbReference type="Proteomes" id="UP001500979"/>
    </source>
</evidence>
<protein>
    <submittedName>
        <fullName evidence="1">Uncharacterized protein</fullName>
    </submittedName>
</protein>
<organism evidence="1 2">
    <name type="scientific">Saccharopolyspora taberi</name>
    <dbReference type="NCBI Taxonomy" id="60895"/>
    <lineage>
        <taxon>Bacteria</taxon>
        <taxon>Bacillati</taxon>
        <taxon>Actinomycetota</taxon>
        <taxon>Actinomycetes</taxon>
        <taxon>Pseudonocardiales</taxon>
        <taxon>Pseudonocardiaceae</taxon>
        <taxon>Saccharopolyspora</taxon>
    </lineage>
</organism>
<gene>
    <name evidence="1" type="ORF">GCM10010470_39670</name>
</gene>
<proteinExistence type="predicted"/>
<evidence type="ECO:0000313" key="1">
    <source>
        <dbReference type="EMBL" id="GAA2800637.1"/>
    </source>
</evidence>
<dbReference type="EMBL" id="BAAAUX010000016">
    <property type="protein sequence ID" value="GAA2800637.1"/>
    <property type="molecule type" value="Genomic_DNA"/>
</dbReference>
<comment type="caution">
    <text evidence="1">The sequence shown here is derived from an EMBL/GenBank/DDBJ whole genome shotgun (WGS) entry which is preliminary data.</text>
</comment>
<keyword evidence="2" id="KW-1185">Reference proteome</keyword>